<evidence type="ECO:0000313" key="4">
    <source>
        <dbReference type="Proteomes" id="UP000467841"/>
    </source>
</evidence>
<dbReference type="OrthoDB" id="45365at2759"/>
<dbReference type="InterPro" id="IPR006652">
    <property type="entry name" value="Kelch_1"/>
</dbReference>
<dbReference type="EMBL" id="CACVBM020001162">
    <property type="protein sequence ID" value="CAA7035806.1"/>
    <property type="molecule type" value="Genomic_DNA"/>
</dbReference>
<dbReference type="CDD" id="cd22152">
    <property type="entry name" value="F-box_AtAFR-like"/>
    <property type="match status" value="1"/>
</dbReference>
<proteinExistence type="predicted"/>
<evidence type="ECO:0000259" key="1">
    <source>
        <dbReference type="Pfam" id="PF00646"/>
    </source>
</evidence>
<dbReference type="InterPro" id="IPR036047">
    <property type="entry name" value="F-box-like_dom_sf"/>
</dbReference>
<dbReference type="InterPro" id="IPR050354">
    <property type="entry name" value="F-box/kelch-repeat_ARATH"/>
</dbReference>
<dbReference type="PANTHER" id="PTHR24414:SF172">
    <property type="entry name" value="F-BOX DOMAIN-CONTAINING PROTEIN"/>
    <property type="match status" value="1"/>
</dbReference>
<keyword evidence="4" id="KW-1185">Reference proteome</keyword>
<dbReference type="AlphaFoldDB" id="A0A6D2IYV5"/>
<gene>
    <name evidence="3" type="ORF">MERR_LOCUS23041</name>
</gene>
<dbReference type="Pfam" id="PF25210">
    <property type="entry name" value="Kelch_FKB95"/>
    <property type="match status" value="1"/>
</dbReference>
<organism evidence="3 4">
    <name type="scientific">Microthlaspi erraticum</name>
    <dbReference type="NCBI Taxonomy" id="1685480"/>
    <lineage>
        <taxon>Eukaryota</taxon>
        <taxon>Viridiplantae</taxon>
        <taxon>Streptophyta</taxon>
        <taxon>Embryophyta</taxon>
        <taxon>Tracheophyta</taxon>
        <taxon>Spermatophyta</taxon>
        <taxon>Magnoliopsida</taxon>
        <taxon>eudicotyledons</taxon>
        <taxon>Gunneridae</taxon>
        <taxon>Pentapetalae</taxon>
        <taxon>rosids</taxon>
        <taxon>malvids</taxon>
        <taxon>Brassicales</taxon>
        <taxon>Brassicaceae</taxon>
        <taxon>Coluteocarpeae</taxon>
        <taxon>Microthlaspi</taxon>
    </lineage>
</organism>
<dbReference type="SUPFAM" id="SSF117281">
    <property type="entry name" value="Kelch motif"/>
    <property type="match status" value="1"/>
</dbReference>
<dbReference type="Proteomes" id="UP000467841">
    <property type="component" value="Unassembled WGS sequence"/>
</dbReference>
<accession>A0A6D2IYV5</accession>
<evidence type="ECO:0000259" key="2">
    <source>
        <dbReference type="Pfam" id="PF25210"/>
    </source>
</evidence>
<sequence length="413" mass="47110">MSVCCELRLREQSTTMMSNYNNKRRKTTMEEAASPSWSSLPDAVALSCVARLSKSDLKAVSLVSRRHRSLVASPELCRTRTLIGCTEPSFYVCLRTFPDPFPRWFILTGSRRLRPIPLNLCQAPESSSFVVVDWGIYVIGGLVDRNPTSDVWFLDCFSHRWRQVPSMKMARAAASASLVDGKIYVFGGCGDDVADSSNWAEVFDPKTQTWRYFKTPMMMMTHSIQQSVVVEKKKVYAVDEDDQSFYFSPSESSSWTRGRRDAKPGNRDNWCAIGKLLYCVGSCGRILWCEPDELDWKEVKGLEELQRSLTGRRYLLEWYRAKDNNVYQKYKKFEVKHDISKLCCNSAGNIVIFWNFQGQGPKSVELRSAEISLERCEGGEVWGRIEWSGTVFKLDPLSESYSVKVLYSAPVCS</sequence>
<dbReference type="Pfam" id="PF00646">
    <property type="entry name" value="F-box"/>
    <property type="match status" value="1"/>
</dbReference>
<feature type="domain" description="FKB95-like N-terminal Kelch" evidence="2">
    <location>
        <begin position="110"/>
        <end position="392"/>
    </location>
</feature>
<dbReference type="Gene3D" id="1.20.1280.50">
    <property type="match status" value="1"/>
</dbReference>
<dbReference type="SMART" id="SM00612">
    <property type="entry name" value="Kelch"/>
    <property type="match status" value="2"/>
</dbReference>
<name>A0A6D2IYV5_9BRAS</name>
<dbReference type="Gene3D" id="2.120.10.80">
    <property type="entry name" value="Kelch-type beta propeller"/>
    <property type="match status" value="1"/>
</dbReference>
<dbReference type="SUPFAM" id="SSF81383">
    <property type="entry name" value="F-box domain"/>
    <property type="match status" value="1"/>
</dbReference>
<dbReference type="InterPro" id="IPR057499">
    <property type="entry name" value="Kelch_FKB95"/>
</dbReference>
<comment type="caution">
    <text evidence="3">The sequence shown here is derived from an EMBL/GenBank/DDBJ whole genome shotgun (WGS) entry which is preliminary data.</text>
</comment>
<reference evidence="3" key="1">
    <citation type="submission" date="2020-01" db="EMBL/GenBank/DDBJ databases">
        <authorList>
            <person name="Mishra B."/>
        </authorList>
    </citation>
    <scope>NUCLEOTIDE SEQUENCE [LARGE SCALE GENOMIC DNA]</scope>
</reference>
<evidence type="ECO:0000313" key="3">
    <source>
        <dbReference type="EMBL" id="CAA7035806.1"/>
    </source>
</evidence>
<feature type="domain" description="F-box" evidence="1">
    <location>
        <begin position="37"/>
        <end position="78"/>
    </location>
</feature>
<dbReference type="PANTHER" id="PTHR24414">
    <property type="entry name" value="F-BOX/KELCH-REPEAT PROTEIN SKIP4"/>
    <property type="match status" value="1"/>
</dbReference>
<dbReference type="InterPro" id="IPR015915">
    <property type="entry name" value="Kelch-typ_b-propeller"/>
</dbReference>
<protein>
    <submittedName>
        <fullName evidence="3">Uncharacterized protein</fullName>
    </submittedName>
</protein>
<dbReference type="InterPro" id="IPR001810">
    <property type="entry name" value="F-box_dom"/>
</dbReference>